<evidence type="ECO:0000313" key="2">
    <source>
        <dbReference type="EMBL" id="SBS94480.1"/>
    </source>
</evidence>
<dbReference type="AlphaFoldDB" id="A0A1A8WT20"/>
<organism evidence="2 3">
    <name type="scientific">Plasmodium ovale curtisi</name>
    <dbReference type="NCBI Taxonomy" id="864141"/>
    <lineage>
        <taxon>Eukaryota</taxon>
        <taxon>Sar</taxon>
        <taxon>Alveolata</taxon>
        <taxon>Apicomplexa</taxon>
        <taxon>Aconoidasida</taxon>
        <taxon>Haemosporida</taxon>
        <taxon>Plasmodiidae</taxon>
        <taxon>Plasmodium</taxon>
        <taxon>Plasmodium (Plasmodium)</taxon>
    </lineage>
</organism>
<dbReference type="InterPro" id="IPR008780">
    <property type="entry name" value="Plasmodium_Vir"/>
</dbReference>
<evidence type="ECO:0000256" key="1">
    <source>
        <dbReference type="SAM" id="MobiDB-lite"/>
    </source>
</evidence>
<reference evidence="3" key="1">
    <citation type="submission" date="2016-05" db="EMBL/GenBank/DDBJ databases">
        <authorList>
            <person name="Naeem Raeece"/>
        </authorList>
    </citation>
    <scope>NUCLEOTIDE SEQUENCE [LARGE SCALE GENOMIC DNA]</scope>
</reference>
<dbReference type="Proteomes" id="UP000078560">
    <property type="component" value="Unassembled WGS sequence"/>
</dbReference>
<accession>A0A1A8WT20</accession>
<proteinExistence type="predicted"/>
<gene>
    <name evidence="2" type="ORF">POVCU2_0088420</name>
</gene>
<feature type="region of interest" description="Disordered" evidence="1">
    <location>
        <begin position="216"/>
        <end position="247"/>
    </location>
</feature>
<dbReference type="EMBL" id="FLQU01001782">
    <property type="protein sequence ID" value="SBS94480.1"/>
    <property type="molecule type" value="Genomic_DNA"/>
</dbReference>
<name>A0A1A8WT20_PLAOA</name>
<evidence type="ECO:0000313" key="3">
    <source>
        <dbReference type="Proteomes" id="UP000078560"/>
    </source>
</evidence>
<sequence length="325" mass="37297">MSSEYDNIPSLTSNESYSRLDTEFLSEGDHEKCSKYDKVPGEHSKSYQLCMSFTGNLNSYDKLEFFDKLSSHKCNYLNLWAYYRLSKFDGVEHLDMKTFILSHWSAFKNYHLCNSTDFVLYLSSDADYLKSKQLYDYALNYYKLKEYYYDNDAICNSKEDEYIRKSNQLYEDLKAKCADNRYKYNSYCKAYNVVKEIHPNDRLLELKCKKVEHGSESSRVDGTGLSGDHVGHGSEEDTETSSYGLHSTSDSHKAIGTAVPILGVLSIGFILHKFTGLGSMARNFLRGRINGINSHDELPNELLESTYDDQVNPGITETYIGYQGM</sequence>
<protein>
    <submittedName>
        <fullName evidence="2">PIR Superfamily Protein</fullName>
    </submittedName>
</protein>
<dbReference type="Pfam" id="PF05795">
    <property type="entry name" value="Plasmodium_Vir"/>
    <property type="match status" value="1"/>
</dbReference>